<protein>
    <submittedName>
        <fullName evidence="1">Uncharacterized protein</fullName>
    </submittedName>
</protein>
<evidence type="ECO:0000313" key="1">
    <source>
        <dbReference type="EMBL" id="UXI76649.1"/>
    </source>
</evidence>
<proteinExistence type="predicted"/>
<organism evidence="1 2">
    <name type="scientific">Streptomyces vinaceusdrappus</name>
    <dbReference type="NCBI Taxonomy" id="67376"/>
    <lineage>
        <taxon>Bacteria</taxon>
        <taxon>Bacillati</taxon>
        <taxon>Actinomycetota</taxon>
        <taxon>Actinomycetes</taxon>
        <taxon>Kitasatosporales</taxon>
        <taxon>Streptomycetaceae</taxon>
        <taxon>Streptomyces</taxon>
        <taxon>Streptomyces rochei group</taxon>
    </lineage>
</organism>
<sequence>MRLAIGELLTACDEDELALLHVSGHSVKRVRDGGQFHVVARDTDFDRVADSGVSAEFVNELLEQCIAPQKVVPGTEARDRPLG</sequence>
<evidence type="ECO:0000313" key="2">
    <source>
        <dbReference type="Proteomes" id="UP001064390"/>
    </source>
</evidence>
<accession>A0ABY6BP73</accession>
<gene>
    <name evidence="1" type="ORF">N6Q81_00565</name>
</gene>
<dbReference type="RefSeq" id="WP_030971114.1">
    <property type="nucleotide sequence ID" value="NZ_CP104697.1"/>
</dbReference>
<dbReference type="EMBL" id="CP104697">
    <property type="protein sequence ID" value="UXI76649.1"/>
    <property type="molecule type" value="Genomic_DNA"/>
</dbReference>
<reference evidence="1" key="1">
    <citation type="submission" date="2022-09" db="EMBL/GenBank/DDBJ databases">
        <title>Streptomyces vinaceusdrappus strain AC-40.</title>
        <authorList>
            <person name="Sedeek A.M."/>
            <person name="Salah I."/>
            <person name="Kamel H.L."/>
            <person name="Soltan M.A."/>
            <person name="Elsayed T.R."/>
        </authorList>
    </citation>
    <scope>NUCLEOTIDE SEQUENCE</scope>
    <source>
        <strain evidence="1">AC-40</strain>
    </source>
</reference>
<keyword evidence="2" id="KW-1185">Reference proteome</keyword>
<name>A0ABY6BP73_9ACTN</name>
<dbReference type="Proteomes" id="UP001064390">
    <property type="component" value="Chromosome"/>
</dbReference>